<dbReference type="InterPro" id="IPR036884">
    <property type="entry name" value="2Fe-2S-bd_dom_sf"/>
</dbReference>
<name>A0ABY5MRC0_9SPHN</name>
<keyword evidence="2" id="KW-0479">Metal-binding</keyword>
<evidence type="ECO:0000313" key="7">
    <source>
        <dbReference type="EMBL" id="UUR07033.1"/>
    </source>
</evidence>
<feature type="compositionally biased region" description="Pro residues" evidence="5">
    <location>
        <begin position="177"/>
        <end position="188"/>
    </location>
</feature>
<dbReference type="PROSITE" id="PS51085">
    <property type="entry name" value="2FE2S_FER_2"/>
    <property type="match status" value="1"/>
</dbReference>
<evidence type="ECO:0000256" key="2">
    <source>
        <dbReference type="ARBA" id="ARBA00022723"/>
    </source>
</evidence>
<evidence type="ECO:0000259" key="6">
    <source>
        <dbReference type="PROSITE" id="PS51085"/>
    </source>
</evidence>
<keyword evidence="1" id="KW-0001">2Fe-2S</keyword>
<keyword evidence="8" id="KW-1185">Reference proteome</keyword>
<evidence type="ECO:0000256" key="5">
    <source>
        <dbReference type="SAM" id="MobiDB-lite"/>
    </source>
</evidence>
<sequence>MSLIAHPTWQHHAAAARGTPMARMRVNGQALEFALDPATPLLWALRDAANLTGTKQGCGGTGQCGACTVIIDGGAALSCAVTIGSLEGADVTTVEGLTSHPFTLALVAEDAIGCGYCLPGFTCAVAALLQQSPRPAAEQVDALPNRCACGMQPRLRRAIERVAGASAPDLSANQPAAPQPPGIVSPPR</sequence>
<dbReference type="RefSeq" id="WP_249454509.1">
    <property type="nucleotide sequence ID" value="NZ_CP097253.1"/>
</dbReference>
<dbReference type="Gene3D" id="3.10.20.30">
    <property type="match status" value="1"/>
</dbReference>
<dbReference type="EMBL" id="CP097253">
    <property type="protein sequence ID" value="UUR07033.1"/>
    <property type="molecule type" value="Genomic_DNA"/>
</dbReference>
<dbReference type="PANTHER" id="PTHR44379">
    <property type="entry name" value="OXIDOREDUCTASE WITH IRON-SULFUR SUBUNIT"/>
    <property type="match status" value="1"/>
</dbReference>
<dbReference type="SUPFAM" id="SSF54292">
    <property type="entry name" value="2Fe-2S ferredoxin-like"/>
    <property type="match status" value="1"/>
</dbReference>
<evidence type="ECO:0000256" key="4">
    <source>
        <dbReference type="ARBA" id="ARBA00023014"/>
    </source>
</evidence>
<accession>A0ABY5MRC0</accession>
<keyword evidence="4" id="KW-0411">Iron-sulfur</keyword>
<evidence type="ECO:0000256" key="1">
    <source>
        <dbReference type="ARBA" id="ARBA00022714"/>
    </source>
</evidence>
<feature type="domain" description="2Fe-2S ferredoxin-type" evidence="6">
    <location>
        <begin position="20"/>
        <end position="97"/>
    </location>
</feature>
<organism evidence="7 8">
    <name type="scientific">Sphingomonas glaciei</name>
    <dbReference type="NCBI Taxonomy" id="2938948"/>
    <lineage>
        <taxon>Bacteria</taxon>
        <taxon>Pseudomonadati</taxon>
        <taxon>Pseudomonadota</taxon>
        <taxon>Alphaproteobacteria</taxon>
        <taxon>Sphingomonadales</taxon>
        <taxon>Sphingomonadaceae</taxon>
        <taxon>Sphingomonas</taxon>
    </lineage>
</organism>
<dbReference type="Proteomes" id="UP000831921">
    <property type="component" value="Chromosome"/>
</dbReference>
<dbReference type="InterPro" id="IPR002888">
    <property type="entry name" value="2Fe-2S-bd"/>
</dbReference>
<dbReference type="InterPro" id="IPR051452">
    <property type="entry name" value="Diverse_Oxidoreductases"/>
</dbReference>
<feature type="region of interest" description="Disordered" evidence="5">
    <location>
        <begin position="166"/>
        <end position="188"/>
    </location>
</feature>
<dbReference type="Gene3D" id="1.10.150.120">
    <property type="entry name" value="[2Fe-2S]-binding domain"/>
    <property type="match status" value="1"/>
</dbReference>
<protein>
    <submittedName>
        <fullName evidence="7">2Fe-2S iron-sulfur cluster-binding protein</fullName>
    </submittedName>
</protein>
<dbReference type="InterPro" id="IPR012675">
    <property type="entry name" value="Beta-grasp_dom_sf"/>
</dbReference>
<dbReference type="Pfam" id="PF00111">
    <property type="entry name" value="Fer2"/>
    <property type="match status" value="1"/>
</dbReference>
<gene>
    <name evidence="7" type="ORF">M1K48_08715</name>
</gene>
<dbReference type="SUPFAM" id="SSF47741">
    <property type="entry name" value="CO dehydrogenase ISP C-domain like"/>
    <property type="match status" value="1"/>
</dbReference>
<dbReference type="Pfam" id="PF01799">
    <property type="entry name" value="Fer2_2"/>
    <property type="match status" value="1"/>
</dbReference>
<proteinExistence type="predicted"/>
<dbReference type="InterPro" id="IPR036010">
    <property type="entry name" value="2Fe-2S_ferredoxin-like_sf"/>
</dbReference>
<dbReference type="InterPro" id="IPR001041">
    <property type="entry name" value="2Fe-2S_ferredoxin-type"/>
</dbReference>
<evidence type="ECO:0000256" key="3">
    <source>
        <dbReference type="ARBA" id="ARBA00023004"/>
    </source>
</evidence>
<reference evidence="7 8" key="1">
    <citation type="submission" date="2022-05" db="EMBL/GenBank/DDBJ databases">
        <title>S8-45 Sphingomonas ultraviolaceadurans.</title>
        <authorList>
            <person name="Liu Y."/>
        </authorList>
    </citation>
    <scope>NUCLEOTIDE SEQUENCE [LARGE SCALE GENOMIC DNA]</scope>
    <source>
        <strain evidence="7 8">S8-45</strain>
    </source>
</reference>
<evidence type="ECO:0000313" key="8">
    <source>
        <dbReference type="Proteomes" id="UP000831921"/>
    </source>
</evidence>
<keyword evidence="3" id="KW-0408">Iron</keyword>
<dbReference type="PANTHER" id="PTHR44379:SF2">
    <property type="entry name" value="BLR6218 PROTEIN"/>
    <property type="match status" value="1"/>
</dbReference>